<dbReference type="Proteomes" id="UP000435112">
    <property type="component" value="Unassembled WGS sequence"/>
</dbReference>
<protein>
    <submittedName>
        <fullName evidence="2">Uncharacterized protein</fullName>
    </submittedName>
</protein>
<feature type="compositionally biased region" description="Acidic residues" evidence="1">
    <location>
        <begin position="45"/>
        <end position="76"/>
    </location>
</feature>
<gene>
    <name evidence="2" type="ORF">PR002_g25506</name>
</gene>
<dbReference type="EMBL" id="QXFU01003392">
    <property type="protein sequence ID" value="KAE8975760.1"/>
    <property type="molecule type" value="Genomic_DNA"/>
</dbReference>
<reference evidence="2 3" key="1">
    <citation type="submission" date="2018-09" db="EMBL/GenBank/DDBJ databases">
        <title>Genomic investigation of the strawberry pathogen Phytophthora fragariae indicates pathogenicity is determined by transcriptional variation in three key races.</title>
        <authorList>
            <person name="Adams T.M."/>
            <person name="Armitage A.D."/>
            <person name="Sobczyk M.K."/>
            <person name="Bates H.J."/>
            <person name="Dunwell J.M."/>
            <person name="Nellist C.F."/>
            <person name="Harrison R.J."/>
        </authorList>
    </citation>
    <scope>NUCLEOTIDE SEQUENCE [LARGE SCALE GENOMIC DNA]</scope>
    <source>
        <strain evidence="2 3">SCRP324</strain>
    </source>
</reference>
<name>A0A6A3I0M9_9STRA</name>
<organism evidence="2 3">
    <name type="scientific">Phytophthora rubi</name>
    <dbReference type="NCBI Taxonomy" id="129364"/>
    <lineage>
        <taxon>Eukaryota</taxon>
        <taxon>Sar</taxon>
        <taxon>Stramenopiles</taxon>
        <taxon>Oomycota</taxon>
        <taxon>Peronosporomycetes</taxon>
        <taxon>Peronosporales</taxon>
        <taxon>Peronosporaceae</taxon>
        <taxon>Phytophthora</taxon>
    </lineage>
</organism>
<proteinExistence type="predicted"/>
<dbReference type="AlphaFoldDB" id="A0A6A3I0M9"/>
<evidence type="ECO:0000313" key="2">
    <source>
        <dbReference type="EMBL" id="KAE8975760.1"/>
    </source>
</evidence>
<evidence type="ECO:0000256" key="1">
    <source>
        <dbReference type="SAM" id="MobiDB-lite"/>
    </source>
</evidence>
<comment type="caution">
    <text evidence="2">The sequence shown here is derived from an EMBL/GenBank/DDBJ whole genome shotgun (WGS) entry which is preliminary data.</text>
</comment>
<accession>A0A6A3I0M9</accession>
<dbReference type="OrthoDB" id="10568260at2759"/>
<sequence length="154" mass="17569">MARTRNTDKIQKRLEEEERQAKAAAEEKKAAEENQAAKEKKAAAEEQESAEEEEESEEGEEDAEEDEEMAEEESDAESACGDRSSGGSVSSRKRSASESSEELHYVPSVKKHHKSWASFEAYLKSYERRTNTVLVIAETLNVRLRNERMKKQKR</sequence>
<feature type="compositionally biased region" description="Low complexity" evidence="1">
    <location>
        <begin position="77"/>
        <end position="90"/>
    </location>
</feature>
<feature type="compositionally biased region" description="Basic and acidic residues" evidence="1">
    <location>
        <begin position="1"/>
        <end position="44"/>
    </location>
</feature>
<feature type="region of interest" description="Disordered" evidence="1">
    <location>
        <begin position="1"/>
        <end position="113"/>
    </location>
</feature>
<evidence type="ECO:0000313" key="3">
    <source>
        <dbReference type="Proteomes" id="UP000435112"/>
    </source>
</evidence>